<reference evidence="9" key="1">
    <citation type="submission" date="2016-05" db="EMBL/GenBank/DDBJ databases">
        <authorList>
            <person name="Li Y."/>
        </authorList>
    </citation>
    <scope>NUCLEOTIDE SEQUENCE [LARGE SCALE GENOMIC DNA]</scope>
    <source>
        <strain evidence="9">YIC4027</strain>
    </source>
</reference>
<organism evidence="8 9">
    <name type="scientific">Sinorhizobium alkalisoli</name>
    <dbReference type="NCBI Taxonomy" id="1752398"/>
    <lineage>
        <taxon>Bacteria</taxon>
        <taxon>Pseudomonadati</taxon>
        <taxon>Pseudomonadota</taxon>
        <taxon>Alphaproteobacteria</taxon>
        <taxon>Hyphomicrobiales</taxon>
        <taxon>Rhizobiaceae</taxon>
        <taxon>Sinorhizobium/Ensifer group</taxon>
        <taxon>Sinorhizobium</taxon>
    </lineage>
</organism>
<feature type="domain" description="O-antigen ligase-related" evidence="7">
    <location>
        <begin position="185"/>
        <end position="325"/>
    </location>
</feature>
<feature type="transmembrane region" description="Helical" evidence="6">
    <location>
        <begin position="119"/>
        <end position="141"/>
    </location>
</feature>
<dbReference type="PANTHER" id="PTHR37422:SF13">
    <property type="entry name" value="LIPOPOLYSACCHARIDE BIOSYNTHESIS PROTEIN PA4999-RELATED"/>
    <property type="match status" value="1"/>
</dbReference>
<comment type="subcellular location">
    <subcellularLocation>
        <location evidence="1">Membrane</location>
        <topology evidence="1">Multi-pass membrane protein</topology>
    </subcellularLocation>
</comment>
<dbReference type="GO" id="GO:0016020">
    <property type="term" value="C:membrane"/>
    <property type="evidence" value="ECO:0007669"/>
    <property type="project" value="UniProtKB-SubCell"/>
</dbReference>
<evidence type="ECO:0000313" key="9">
    <source>
        <dbReference type="Proteomes" id="UP000094342"/>
    </source>
</evidence>
<sequence length="432" mass="45871">MLQISLILLVASIWFPGATRIAGTDGSISFLLALFCALISIASYGEVARRVHRNEAALAAALLTTAGLIIILSLLSMLYTGNPMRTMRAVFAQIFGFATIPAIAAISSRPNGAVVVDRLVTAMIIMSTATACLVIVGLGGAKFADRAAGYFKHANQLGIAMSAGLPLVAARLMISRQHRLLLLGALIAVLLGLVKSGSKTNFVVAVIGLGLFFVLYAIYLAVRRQRPLAIIAGAVAAPLAFQAALLLLQSLNPRAHRLLTTQLSGGEAHSIISRERLWSISIDMGLAHPFTGVGAGQPIGDIAPHSHNLFIEYFRTLGVPGVALITVMVLLVLTYLVIAVVSTLVGKGRSTYAKSTNVMVLGTAVCVWNYVLANQMSDSFGPSTAPFFWIPLALLIGYRGMQRSLDASSEEQEQAPASATTHRQDFVPAHMR</sequence>
<evidence type="ECO:0000256" key="5">
    <source>
        <dbReference type="SAM" id="MobiDB-lite"/>
    </source>
</evidence>
<protein>
    <recommendedName>
        <fullName evidence="7">O-antigen ligase-related domain-containing protein</fullName>
    </recommendedName>
</protein>
<accession>A0A1E3V9Q9</accession>
<feature type="transmembrane region" description="Helical" evidence="6">
    <location>
        <begin position="379"/>
        <end position="398"/>
    </location>
</feature>
<feature type="transmembrane region" description="Helical" evidence="6">
    <location>
        <begin position="322"/>
        <end position="345"/>
    </location>
</feature>
<dbReference type="OrthoDB" id="7845609at2"/>
<dbReference type="PANTHER" id="PTHR37422">
    <property type="entry name" value="TEICHURONIC ACID BIOSYNTHESIS PROTEIN TUAE"/>
    <property type="match status" value="1"/>
</dbReference>
<dbReference type="Pfam" id="PF04932">
    <property type="entry name" value="Wzy_C"/>
    <property type="match status" value="1"/>
</dbReference>
<evidence type="ECO:0000259" key="7">
    <source>
        <dbReference type="Pfam" id="PF04932"/>
    </source>
</evidence>
<evidence type="ECO:0000256" key="1">
    <source>
        <dbReference type="ARBA" id="ARBA00004141"/>
    </source>
</evidence>
<feature type="transmembrane region" description="Helical" evidence="6">
    <location>
        <begin position="153"/>
        <end position="173"/>
    </location>
</feature>
<keyword evidence="2 6" id="KW-0812">Transmembrane</keyword>
<dbReference type="STRING" id="1752398.A8M32_19865"/>
<proteinExistence type="predicted"/>
<dbReference type="AlphaFoldDB" id="A0A1E3V9Q9"/>
<evidence type="ECO:0000256" key="3">
    <source>
        <dbReference type="ARBA" id="ARBA00022989"/>
    </source>
</evidence>
<evidence type="ECO:0000256" key="6">
    <source>
        <dbReference type="SAM" id="Phobius"/>
    </source>
</evidence>
<name>A0A1E3V9Q9_9HYPH</name>
<dbReference type="EMBL" id="LYBW01000061">
    <property type="protein sequence ID" value="ODR89576.1"/>
    <property type="molecule type" value="Genomic_DNA"/>
</dbReference>
<dbReference type="InterPro" id="IPR007016">
    <property type="entry name" value="O-antigen_ligase-rel_domated"/>
</dbReference>
<evidence type="ECO:0000313" key="8">
    <source>
        <dbReference type="EMBL" id="ODR89576.1"/>
    </source>
</evidence>
<feature type="transmembrane region" description="Helical" evidence="6">
    <location>
        <begin position="202"/>
        <end position="221"/>
    </location>
</feature>
<keyword evidence="9" id="KW-1185">Reference proteome</keyword>
<feature type="transmembrane region" description="Helical" evidence="6">
    <location>
        <begin position="180"/>
        <end position="196"/>
    </location>
</feature>
<evidence type="ECO:0000256" key="2">
    <source>
        <dbReference type="ARBA" id="ARBA00022692"/>
    </source>
</evidence>
<dbReference type="InterPro" id="IPR051533">
    <property type="entry name" value="WaaL-like"/>
</dbReference>
<feature type="transmembrane region" description="Helical" evidence="6">
    <location>
        <begin position="90"/>
        <end position="107"/>
    </location>
</feature>
<feature type="transmembrane region" description="Helical" evidence="6">
    <location>
        <begin position="30"/>
        <end position="47"/>
    </location>
</feature>
<dbReference type="RefSeq" id="WP_069460142.1">
    <property type="nucleotide sequence ID" value="NZ_LYBW01000061.1"/>
</dbReference>
<evidence type="ECO:0000256" key="4">
    <source>
        <dbReference type="ARBA" id="ARBA00023136"/>
    </source>
</evidence>
<keyword evidence="4 6" id="KW-0472">Membrane</keyword>
<comment type="caution">
    <text evidence="8">The sequence shown here is derived from an EMBL/GenBank/DDBJ whole genome shotgun (WGS) entry which is preliminary data.</text>
</comment>
<feature type="transmembrane region" description="Helical" evidence="6">
    <location>
        <begin position="56"/>
        <end position="78"/>
    </location>
</feature>
<feature type="transmembrane region" description="Helical" evidence="6">
    <location>
        <begin position="228"/>
        <end position="248"/>
    </location>
</feature>
<gene>
    <name evidence="8" type="ORF">A8M32_19865</name>
</gene>
<feature type="region of interest" description="Disordered" evidence="5">
    <location>
        <begin position="407"/>
        <end position="432"/>
    </location>
</feature>
<dbReference type="Proteomes" id="UP000094342">
    <property type="component" value="Unassembled WGS sequence"/>
</dbReference>
<feature type="transmembrane region" description="Helical" evidence="6">
    <location>
        <begin position="357"/>
        <end position="373"/>
    </location>
</feature>
<keyword evidence="3 6" id="KW-1133">Transmembrane helix</keyword>